<dbReference type="Pfam" id="PF02424">
    <property type="entry name" value="ApbE"/>
    <property type="match status" value="1"/>
</dbReference>
<evidence type="ECO:0000256" key="6">
    <source>
        <dbReference type="ARBA" id="ARBA00067004"/>
    </source>
</evidence>
<sequence length="956" mass="105148">MFKIQRRITPSLLARSSLSLYAGIRPPTLLTARRFQNTTEVDAHTGASVVLVDPKQAAQERDRLSRMLLTTNAAPRVGGILSNRLRQVVKLADVAHTVPYSLSFVVNSEHILDSGDLAEGQSEEEEEAVRMGKIEAYKAELTEKAKNVLKECFDMVNTHLNHFNPDSEISKLNALPVGQKHVMSAPLREVLMCVQEVYKASGNCFDASVLKLTKKLLKKANALTDADSASLIQVSKTESKRYSLPNCFEMDLENNTISRKFDDAELDLGGLNKGYTVDCVIQKLREAGIPNCLFEWGGDCKASGVNVQNSPWVVGIVRPPSVEELEKRYHDGQKDHRIVNLVTEVTPSGPSLLRVLTLNNEALCTSGDYENLTAVRTRNEAGEEVVSLYCSIYDWQDRTLLRPSDDHLAQVSVRCYSCMYADAFATASLVKKTPDRVRYMLEAYRSNYNRVTDYALYTRQGERLAHMHEIAKESRQLRDARIASALPARVIVIGGGLAGCAAAIEAAHCGAQVILLEKESKLGGNSAKATSGINGWGTRAQAENHVVDDCRFFERDTYLSGKGGHCDPGLVRTLSVKSSEAIEWLIQFGIPLTTLYQLGGHCRRRCHRVPDTADGKPVPVGYTIMSTLHRYIVNELKDKVTILYNTSVTDFIIDTKPLANGSKDVFVKGIHYKVIKSPAAAAEDAAKQRQRSPRQREEEEAKSIMSLTGDAVVLATGGFSNDRNPNSLLREYAPQLYGTPTTNGEFATGDGVKIASRYGASLVDMDKVQLHPTGLINPSDPSNRTKILGPEALRGSGGILLNQDGERFINELDLRSVVSQAILAQEHEYPNSGGSKFAYCVLGEEAAKLFGVNALHYYWKELGVFTRVETLQELADLMHCPIANLEHTLTEYQELSSAKKVCPSTGKVVYPSVLGPKGPFYVAYVTPLDSLHDGWLPHLPVGGDFDGSHPHGVIRG</sequence>
<dbReference type="Pfam" id="PF00890">
    <property type="entry name" value="FAD_binding_2"/>
    <property type="match status" value="1"/>
</dbReference>
<evidence type="ECO:0000256" key="3">
    <source>
        <dbReference type="ARBA" id="ARBA00022827"/>
    </source>
</evidence>
<keyword evidence="4" id="KW-0560">Oxidoreductase</keyword>
<evidence type="ECO:0000256" key="2">
    <source>
        <dbReference type="ARBA" id="ARBA00022630"/>
    </source>
</evidence>
<dbReference type="InterPro" id="IPR036188">
    <property type="entry name" value="FAD/NAD-bd_sf"/>
</dbReference>
<dbReference type="PRINTS" id="PR00411">
    <property type="entry name" value="PNDRDTASEI"/>
</dbReference>
<comment type="catalytic activity">
    <reaction evidence="5">
        <text>succinate + NAD(+) = fumarate + NADH + H(+)</text>
        <dbReference type="Rhea" id="RHEA:18281"/>
        <dbReference type="ChEBI" id="CHEBI:15378"/>
        <dbReference type="ChEBI" id="CHEBI:29806"/>
        <dbReference type="ChEBI" id="CHEBI:30031"/>
        <dbReference type="ChEBI" id="CHEBI:57540"/>
        <dbReference type="ChEBI" id="CHEBI:57945"/>
        <dbReference type="EC" id="1.3.1.6"/>
    </reaction>
</comment>
<dbReference type="PANTHER" id="PTHR43400:SF7">
    <property type="entry name" value="FAD-DEPENDENT OXIDOREDUCTASE 2 FAD BINDING DOMAIN-CONTAINING PROTEIN"/>
    <property type="match status" value="1"/>
</dbReference>
<keyword evidence="11" id="KW-1185">Reference proteome</keyword>
<dbReference type="InterPro" id="IPR050315">
    <property type="entry name" value="FAD-oxidoreductase_2"/>
</dbReference>
<dbReference type="FunFam" id="3.90.700.10:FF:000007">
    <property type="entry name" value="NADH-dependent fumarate reductase"/>
    <property type="match status" value="1"/>
</dbReference>
<feature type="region of interest" description="Disordered" evidence="8">
    <location>
        <begin position="682"/>
        <end position="703"/>
    </location>
</feature>
<keyword evidence="2" id="KW-0285">Flavoprotein</keyword>
<dbReference type="InterPro" id="IPR027477">
    <property type="entry name" value="Succ_DH/fumarate_Rdtase_cat_sf"/>
</dbReference>
<protein>
    <recommendedName>
        <fullName evidence="6">fumarate reductase (NADH)</fullName>
        <ecNumber evidence="6">1.3.1.6</ecNumber>
    </recommendedName>
    <alternativeName>
        <fullName evidence="7">NADH-dependent fumarate reductase</fullName>
    </alternativeName>
</protein>
<dbReference type="SUPFAM" id="SSF143631">
    <property type="entry name" value="ApbE-like"/>
    <property type="match status" value="1"/>
</dbReference>
<dbReference type="Gene3D" id="3.90.700.10">
    <property type="entry name" value="Succinate dehydrogenase/fumarate reductase flavoprotein, catalytic domain"/>
    <property type="match status" value="1"/>
</dbReference>
<evidence type="ECO:0000256" key="5">
    <source>
        <dbReference type="ARBA" id="ARBA00050832"/>
    </source>
</evidence>
<reference evidence="10 11" key="1">
    <citation type="submission" date="2020-08" db="EMBL/GenBank/DDBJ databases">
        <authorList>
            <person name="Newling K."/>
            <person name="Davey J."/>
            <person name="Forrester S."/>
        </authorList>
    </citation>
    <scope>NUCLEOTIDE SEQUENCE [LARGE SCALE GENOMIC DNA]</scope>
    <source>
        <strain evidence="11">Crithidia deanei Carvalho (ATCC PRA-265)</strain>
    </source>
</reference>
<evidence type="ECO:0000259" key="9">
    <source>
        <dbReference type="Pfam" id="PF00890"/>
    </source>
</evidence>
<dbReference type="Proteomes" id="UP000515908">
    <property type="component" value="Chromosome 03"/>
</dbReference>
<evidence type="ECO:0000313" key="10">
    <source>
        <dbReference type="EMBL" id="CAD2214593.1"/>
    </source>
</evidence>
<dbReference type="Gene3D" id="3.10.520.10">
    <property type="entry name" value="ApbE-like domains"/>
    <property type="match status" value="1"/>
</dbReference>
<feature type="domain" description="FAD-dependent oxidoreductase 2 FAD-binding" evidence="9">
    <location>
        <begin position="490"/>
        <end position="929"/>
    </location>
</feature>
<evidence type="ECO:0000313" key="11">
    <source>
        <dbReference type="Proteomes" id="UP000515908"/>
    </source>
</evidence>
<evidence type="ECO:0000256" key="8">
    <source>
        <dbReference type="SAM" id="MobiDB-lite"/>
    </source>
</evidence>
<comment type="cofactor">
    <cofactor evidence="1">
        <name>FAD</name>
        <dbReference type="ChEBI" id="CHEBI:57692"/>
    </cofactor>
</comment>
<dbReference type="InterPro" id="IPR003374">
    <property type="entry name" value="ApbE-like_sf"/>
</dbReference>
<dbReference type="Gene3D" id="3.50.50.60">
    <property type="entry name" value="FAD/NAD(P)-binding domain"/>
    <property type="match status" value="1"/>
</dbReference>
<evidence type="ECO:0000256" key="7">
    <source>
        <dbReference type="ARBA" id="ARBA00077246"/>
    </source>
</evidence>
<dbReference type="AlphaFoldDB" id="A0A7G2C768"/>
<dbReference type="PANTHER" id="PTHR43400">
    <property type="entry name" value="FUMARATE REDUCTASE"/>
    <property type="match status" value="1"/>
</dbReference>
<dbReference type="VEuPathDB" id="TriTrypDB:ADEAN_000204400"/>
<dbReference type="InterPro" id="IPR024932">
    <property type="entry name" value="ApbE"/>
</dbReference>
<dbReference type="SUPFAM" id="SSF56425">
    <property type="entry name" value="Succinate dehydrogenase/fumarate reductase flavoprotein, catalytic domain"/>
    <property type="match status" value="1"/>
</dbReference>
<dbReference type="SUPFAM" id="SSF51905">
    <property type="entry name" value="FAD/NAD(P)-binding domain"/>
    <property type="match status" value="1"/>
</dbReference>
<keyword evidence="3" id="KW-0274">FAD</keyword>
<gene>
    <name evidence="10" type="ORF">ADEAN_000204400</name>
</gene>
<evidence type="ECO:0000256" key="4">
    <source>
        <dbReference type="ARBA" id="ARBA00023002"/>
    </source>
</evidence>
<organism evidence="10 11">
    <name type="scientific">Angomonas deanei</name>
    <dbReference type="NCBI Taxonomy" id="59799"/>
    <lineage>
        <taxon>Eukaryota</taxon>
        <taxon>Discoba</taxon>
        <taxon>Euglenozoa</taxon>
        <taxon>Kinetoplastea</taxon>
        <taxon>Metakinetoplastina</taxon>
        <taxon>Trypanosomatida</taxon>
        <taxon>Trypanosomatidae</taxon>
        <taxon>Strigomonadinae</taxon>
        <taxon>Angomonas</taxon>
    </lineage>
</organism>
<dbReference type="EMBL" id="LR877147">
    <property type="protein sequence ID" value="CAD2214593.1"/>
    <property type="molecule type" value="Genomic_DNA"/>
</dbReference>
<proteinExistence type="predicted"/>
<accession>A0A7G2C768</accession>
<dbReference type="InterPro" id="IPR003953">
    <property type="entry name" value="FAD-dep_OxRdtase_2_FAD-bd"/>
</dbReference>
<dbReference type="GO" id="GO:0016156">
    <property type="term" value="F:fumarate reductase (NADH) activity"/>
    <property type="evidence" value="ECO:0007669"/>
    <property type="project" value="UniProtKB-EC"/>
</dbReference>
<dbReference type="EC" id="1.3.1.6" evidence="6"/>
<evidence type="ECO:0000256" key="1">
    <source>
        <dbReference type="ARBA" id="ARBA00001974"/>
    </source>
</evidence>
<name>A0A7G2C768_9TRYP</name>